<dbReference type="Gene3D" id="2.70.130.10">
    <property type="entry name" value="Mannose-6-phosphate receptor binding domain"/>
    <property type="match status" value="1"/>
</dbReference>
<evidence type="ECO:0000313" key="7">
    <source>
        <dbReference type="Proteomes" id="UP000694388"/>
    </source>
</evidence>
<dbReference type="PANTHER" id="PTHR12630">
    <property type="entry name" value="N-LINKED OLIGOSACCHARIDE PROCESSING"/>
    <property type="match status" value="1"/>
</dbReference>
<evidence type="ECO:0000313" key="6">
    <source>
        <dbReference type="Ensembl" id="ENSEBUP00000023886.1"/>
    </source>
</evidence>
<dbReference type="AlphaFoldDB" id="A0A8C4X0K3"/>
<dbReference type="OMA" id="EREMCEY"/>
<dbReference type="InterPro" id="IPR036607">
    <property type="entry name" value="PRKCSH"/>
</dbReference>
<protein>
    <recommendedName>
        <fullName evidence="1">Glucosidase 2 subunit beta</fullName>
    </recommendedName>
</protein>
<evidence type="ECO:0000256" key="3">
    <source>
        <dbReference type="ARBA" id="ARBA00022824"/>
    </source>
</evidence>
<evidence type="ECO:0000259" key="5">
    <source>
        <dbReference type="PROSITE" id="PS51914"/>
    </source>
</evidence>
<proteinExistence type="predicted"/>
<evidence type="ECO:0000256" key="2">
    <source>
        <dbReference type="ARBA" id="ARBA00022729"/>
    </source>
</evidence>
<dbReference type="GO" id="GO:0006491">
    <property type="term" value="P:N-glycan processing"/>
    <property type="evidence" value="ECO:0007669"/>
    <property type="project" value="TreeGrafter"/>
</dbReference>
<dbReference type="GO" id="GO:0001889">
    <property type="term" value="P:liver development"/>
    <property type="evidence" value="ECO:0007669"/>
    <property type="project" value="TreeGrafter"/>
</dbReference>
<evidence type="ECO:0000256" key="1">
    <source>
        <dbReference type="ARBA" id="ARBA00022387"/>
    </source>
</evidence>
<dbReference type="SUPFAM" id="SSF50911">
    <property type="entry name" value="Mannose 6-phosphate receptor domain"/>
    <property type="match status" value="1"/>
</dbReference>
<feature type="domain" description="MRH" evidence="5">
    <location>
        <begin position="254"/>
        <end position="355"/>
    </location>
</feature>
<dbReference type="PANTHER" id="PTHR12630:SF1">
    <property type="entry name" value="GLUCOSIDASE 2 SUBUNIT BETA"/>
    <property type="match status" value="1"/>
</dbReference>
<dbReference type="PROSITE" id="PS51914">
    <property type="entry name" value="MRH"/>
    <property type="match status" value="1"/>
</dbReference>
<keyword evidence="2" id="KW-0732">Signal</keyword>
<organism evidence="6 7">
    <name type="scientific">Eptatretus burgeri</name>
    <name type="common">Inshore hagfish</name>
    <dbReference type="NCBI Taxonomy" id="7764"/>
    <lineage>
        <taxon>Eukaryota</taxon>
        <taxon>Metazoa</taxon>
        <taxon>Chordata</taxon>
        <taxon>Craniata</taxon>
        <taxon>Vertebrata</taxon>
        <taxon>Cyclostomata</taxon>
        <taxon>Myxini</taxon>
        <taxon>Myxiniformes</taxon>
        <taxon>Myxinidae</taxon>
        <taxon>Eptatretinae</taxon>
        <taxon>Eptatretus</taxon>
    </lineage>
</organism>
<dbReference type="InterPro" id="IPR039794">
    <property type="entry name" value="Gtb1-like"/>
</dbReference>
<dbReference type="Pfam" id="PF12999">
    <property type="entry name" value="PRKCSH-like"/>
    <property type="match status" value="1"/>
</dbReference>
<dbReference type="Ensembl" id="ENSEBUT00000024462.1">
    <property type="protein sequence ID" value="ENSEBUP00000023886.1"/>
    <property type="gene ID" value="ENSEBUG00000014707.1"/>
</dbReference>
<dbReference type="GO" id="GO:0017177">
    <property type="term" value="C:glucosidase II complex"/>
    <property type="evidence" value="ECO:0007669"/>
    <property type="project" value="TreeGrafter"/>
</dbReference>
<dbReference type="Pfam" id="PF13015">
    <property type="entry name" value="PRKCSH_1"/>
    <property type="match status" value="1"/>
</dbReference>
<name>A0A8C4X0K3_EPTBU</name>
<reference evidence="6" key="2">
    <citation type="submission" date="2025-09" db="UniProtKB">
        <authorList>
            <consortium name="Ensembl"/>
        </authorList>
    </citation>
    <scope>IDENTIFICATION</scope>
</reference>
<dbReference type="Proteomes" id="UP000694388">
    <property type="component" value="Unplaced"/>
</dbReference>
<keyword evidence="7" id="KW-1185">Reference proteome</keyword>
<reference evidence="6" key="1">
    <citation type="submission" date="2025-08" db="UniProtKB">
        <authorList>
            <consortium name="Ensembl"/>
        </authorList>
    </citation>
    <scope>IDENTIFICATION</scope>
</reference>
<accession>A0A8C4X0K3</accession>
<dbReference type="GeneTree" id="ENSGT00510000047770"/>
<dbReference type="InterPro" id="IPR028146">
    <property type="entry name" value="PRKCSH_N"/>
</dbReference>
<sequence length="373" mass="42118">GLPSTLRMTVGWQLERPLYDETKNFTCLDGSKSIPFDQVNDDYCDCPDGTDEPGTAACPNGFFHCTNAGFRPQNIHSSLVNDGICDCCDTTDEYNSGVICENSCKELGRKEHELLAKQAEVAAEGFKLKATRKLVGLREAKKDWEIKVSKLQTFKEETEVPEKEAKEKHRQEWEGILLCSLSSPSCTLHVVAFVLVFLRKTKKPEEDREMPPYDEATQALIDGKTFSIKIMIVDLEKELSLDLGRNGEFAYMYGKCFEMTTPEYIYRICPFNKIVQKPKSGGTETSLGSWGMWVDLGSNNYSQMKYDHGTACWQGPSRSTLVKLTCGRETVVTSTVEPSRCEYAMEMQTPALCQESRLQKQHGDEWQQAHSEL</sequence>
<dbReference type="InterPro" id="IPR044865">
    <property type="entry name" value="MRH_dom"/>
</dbReference>
<dbReference type="InterPro" id="IPR009011">
    <property type="entry name" value="Man6P_isomerase_rcpt-bd_dom_sf"/>
</dbReference>
<keyword evidence="3" id="KW-0256">Endoplasmic reticulum</keyword>
<keyword evidence="4" id="KW-1015">Disulfide bond</keyword>
<evidence type="ECO:0000256" key="4">
    <source>
        <dbReference type="ARBA" id="ARBA00023157"/>
    </source>
</evidence>